<dbReference type="InterPro" id="IPR011330">
    <property type="entry name" value="Glyco_hydro/deAcase_b/a-brl"/>
</dbReference>
<dbReference type="InterPro" id="IPR050248">
    <property type="entry name" value="Polysacc_deacetylase_ArnD"/>
</dbReference>
<evidence type="ECO:0000313" key="3">
    <source>
        <dbReference type="Proteomes" id="UP000753802"/>
    </source>
</evidence>
<dbReference type="InterPro" id="IPR002509">
    <property type="entry name" value="NODB_dom"/>
</dbReference>
<accession>A0ABX0A3Q7</accession>
<dbReference type="PANTHER" id="PTHR10587:SF125">
    <property type="entry name" value="POLYSACCHARIDE DEACETYLASE YHEN-RELATED"/>
    <property type="match status" value="1"/>
</dbReference>
<dbReference type="Gene3D" id="3.20.20.370">
    <property type="entry name" value="Glycoside hydrolase/deacetylase"/>
    <property type="match status" value="1"/>
</dbReference>
<dbReference type="SUPFAM" id="SSF88713">
    <property type="entry name" value="Glycoside hydrolase/deacetylase"/>
    <property type="match status" value="1"/>
</dbReference>
<dbReference type="EMBL" id="JAACJS010000015">
    <property type="protein sequence ID" value="NCI52058.1"/>
    <property type="molecule type" value="Genomic_DNA"/>
</dbReference>
<dbReference type="RefSeq" id="WP_161820316.1">
    <property type="nucleotide sequence ID" value="NZ_JAACJS010000015.1"/>
</dbReference>
<dbReference type="Proteomes" id="UP000753802">
    <property type="component" value="Unassembled WGS sequence"/>
</dbReference>
<name>A0ABX0A3Q7_9BACT</name>
<comment type="caution">
    <text evidence="2">The sequence shown here is derived from an EMBL/GenBank/DDBJ whole genome shotgun (WGS) entry which is preliminary data.</text>
</comment>
<dbReference type="PANTHER" id="PTHR10587">
    <property type="entry name" value="GLYCOSYL TRANSFERASE-RELATED"/>
    <property type="match status" value="1"/>
</dbReference>
<evidence type="ECO:0000313" key="2">
    <source>
        <dbReference type="EMBL" id="NCI52058.1"/>
    </source>
</evidence>
<reference evidence="2 3" key="1">
    <citation type="submission" date="2020-01" db="EMBL/GenBank/DDBJ databases">
        <title>Genome analysis.</title>
        <authorList>
            <person name="Wu S."/>
            <person name="Wang G."/>
        </authorList>
    </citation>
    <scope>NUCLEOTIDE SEQUENCE [LARGE SCALE GENOMIC DNA]</scope>
    <source>
        <strain evidence="2 3">SYL130</strain>
    </source>
</reference>
<gene>
    <name evidence="2" type="ORF">GWC95_19190</name>
</gene>
<sequence>MKNFLFPVVFIFLLAPKNKNEAANSAGAQEQPRQGSLCDTIYFTIDDGPSPNSFFIDSVVSAEEVPVTVFLVGQNLLSGGDAPYFENKYVKVANHSFSHADERYRRFYRDPLRVVLDFERNALLIHGTNRIARLPGRNTWRIGSRSATDLKDANAAADLLAERSMVIFGWDVEWSYLDNLKTKIESSHILINRIERARKEQKTFSKHHIVILCHEVMFTTEEARAELICFLRSIKSNQGYKFGSLKYYPGYR</sequence>
<proteinExistence type="predicted"/>
<keyword evidence="3" id="KW-1185">Reference proteome</keyword>
<feature type="domain" description="NodB homology" evidence="1">
    <location>
        <begin position="39"/>
        <end position="102"/>
    </location>
</feature>
<organism evidence="2 3">
    <name type="scientific">Sediminibacterium roseum</name>
    <dbReference type="NCBI Taxonomy" id="1978412"/>
    <lineage>
        <taxon>Bacteria</taxon>
        <taxon>Pseudomonadati</taxon>
        <taxon>Bacteroidota</taxon>
        <taxon>Chitinophagia</taxon>
        <taxon>Chitinophagales</taxon>
        <taxon>Chitinophagaceae</taxon>
        <taxon>Sediminibacterium</taxon>
    </lineage>
</organism>
<dbReference type="Pfam" id="PF01522">
    <property type="entry name" value="Polysacc_deac_1"/>
    <property type="match status" value="1"/>
</dbReference>
<evidence type="ECO:0000259" key="1">
    <source>
        <dbReference type="Pfam" id="PF01522"/>
    </source>
</evidence>
<protein>
    <submittedName>
        <fullName evidence="2">Polysaccharide deacetylase family protein</fullName>
    </submittedName>
</protein>